<accession>A0A8S3YUX1</accession>
<evidence type="ECO:0000259" key="2">
    <source>
        <dbReference type="Pfam" id="PF21044"/>
    </source>
</evidence>
<comment type="caution">
    <text evidence="3">The sequence shown here is derived from an EMBL/GenBank/DDBJ whole genome shotgun (WGS) entry which is preliminary data.</text>
</comment>
<dbReference type="InterPro" id="IPR048701">
    <property type="entry name" value="CIP2A_N"/>
</dbReference>
<sequence length="739" mass="83654">WHAEFKKLLKTLCGFLDNHNHLLVIFSLSVFTSLCLNESEGQKVFFEGSNVEQTLQTIFGIIKNSFRTVAWKYAADLLTDLLKHPQMQICIRKYRHLPRCVNDILSLLATSSEENIADMFELLLNLCVIPSVRQSVNCRLLTPLAQNSISSDLMLAAIHESLTPDTEPLLSCLHWASQKLTSRSRTSCLAIDFLIDSCQDCMCRSDKPYPVHLLTPVVTYLLSTPEQTSSVEKTIRLIRLLSVLSSDRHSRESLSVHLKTDVFVSLVERHLSQSIVSYTAAGSYLLADSETRDERYQCVLLLLDLATRVRNYVPGLAEYLDRTLKETRVVDLVALGLTSVSQEQVEMSLHLLCFSLGLDNARPDVILCGSIACLNKQKQSSKRLRIDSDTPGKTTPGGDRVLRSQENLPSLQLTSGSVFPSEQRVKAGLDKSNKDETSVDALIEKMEGVIGNKDTKTVEVIEVFEHHIRSLQIKEEHLNNLLEAKSLALTQADRVIAQLRGRQASHAAEMKKLQNVLKESERKIEQLVSQMNDMKISAETMKSEFESQLDCKREDLEAVLRERDGVTDKCAELEEMLASSRQDSKALSSMMTALQDAHEVLKEQYNISCNQGKQLEEERKTLLKQLKEKDASLQKQSSTLQALQNKYKETEEERAELEKEKENMEAYVDKLQHQLSTSENTCRQLQQRVSILESVNEDLEEKLKQKTTKVQDLEAELDKHNQIVSFINNMQLRGASSKK</sequence>
<name>A0A8S3YUX1_9EUPU</name>
<dbReference type="AlphaFoldDB" id="A0A8S3YUX1"/>
<reference evidence="3" key="1">
    <citation type="submission" date="2021-04" db="EMBL/GenBank/DDBJ databases">
        <authorList>
            <consortium name="Molecular Ecology Group"/>
        </authorList>
    </citation>
    <scope>NUCLEOTIDE SEQUENCE</scope>
</reference>
<evidence type="ECO:0000256" key="1">
    <source>
        <dbReference type="SAM" id="Coils"/>
    </source>
</evidence>
<organism evidence="3 4">
    <name type="scientific">Candidula unifasciata</name>
    <dbReference type="NCBI Taxonomy" id="100452"/>
    <lineage>
        <taxon>Eukaryota</taxon>
        <taxon>Metazoa</taxon>
        <taxon>Spiralia</taxon>
        <taxon>Lophotrochozoa</taxon>
        <taxon>Mollusca</taxon>
        <taxon>Gastropoda</taxon>
        <taxon>Heterobranchia</taxon>
        <taxon>Euthyneura</taxon>
        <taxon>Panpulmonata</taxon>
        <taxon>Eupulmonata</taxon>
        <taxon>Stylommatophora</taxon>
        <taxon>Helicina</taxon>
        <taxon>Helicoidea</taxon>
        <taxon>Geomitridae</taxon>
        <taxon>Candidula</taxon>
    </lineage>
</organism>
<dbReference type="Pfam" id="PF21044">
    <property type="entry name" value="CIP2A_N"/>
    <property type="match status" value="1"/>
</dbReference>
<protein>
    <recommendedName>
        <fullName evidence="2">CIP2A N-terminal domain-containing protein</fullName>
    </recommendedName>
</protein>
<dbReference type="PANTHER" id="PTHR23161:SF2">
    <property type="entry name" value="PROTEIN CIP2A"/>
    <property type="match status" value="1"/>
</dbReference>
<evidence type="ECO:0000313" key="4">
    <source>
        <dbReference type="Proteomes" id="UP000678393"/>
    </source>
</evidence>
<dbReference type="InterPro" id="IPR042510">
    <property type="entry name" value="CIP2A"/>
</dbReference>
<dbReference type="Proteomes" id="UP000678393">
    <property type="component" value="Unassembled WGS sequence"/>
</dbReference>
<dbReference type="SUPFAM" id="SSF57997">
    <property type="entry name" value="Tropomyosin"/>
    <property type="match status" value="1"/>
</dbReference>
<feature type="coiled-coil region" evidence="1">
    <location>
        <begin position="612"/>
        <end position="730"/>
    </location>
</feature>
<dbReference type="PANTHER" id="PTHR23161">
    <property type="entry name" value="PROTEIN CIP2A"/>
    <property type="match status" value="1"/>
</dbReference>
<proteinExistence type="predicted"/>
<gene>
    <name evidence="3" type="ORF">CUNI_LOCUS4599</name>
</gene>
<keyword evidence="1" id="KW-0175">Coiled coil</keyword>
<feature type="non-terminal residue" evidence="3">
    <location>
        <position position="739"/>
    </location>
</feature>
<dbReference type="EMBL" id="CAJHNH020000646">
    <property type="protein sequence ID" value="CAG5119041.1"/>
    <property type="molecule type" value="Genomic_DNA"/>
</dbReference>
<feature type="coiled-coil region" evidence="1">
    <location>
        <begin position="503"/>
        <end position="576"/>
    </location>
</feature>
<evidence type="ECO:0000313" key="3">
    <source>
        <dbReference type="EMBL" id="CAG5119041.1"/>
    </source>
</evidence>
<keyword evidence="4" id="KW-1185">Reference proteome</keyword>
<feature type="domain" description="CIP2A N-terminal" evidence="2">
    <location>
        <begin position="5"/>
        <end position="380"/>
    </location>
</feature>
<dbReference type="OrthoDB" id="73401at2759"/>